<evidence type="ECO:0000313" key="2">
    <source>
        <dbReference type="Proteomes" id="UP001057402"/>
    </source>
</evidence>
<dbReference type="EMBL" id="CM042889">
    <property type="protein sequence ID" value="KAI4321997.1"/>
    <property type="molecule type" value="Genomic_DNA"/>
</dbReference>
<accession>A0ACB9MCN1</accession>
<keyword evidence="2" id="KW-1185">Reference proteome</keyword>
<proteinExistence type="predicted"/>
<evidence type="ECO:0000313" key="1">
    <source>
        <dbReference type="EMBL" id="KAI4321997.1"/>
    </source>
</evidence>
<comment type="caution">
    <text evidence="1">The sequence shown here is derived from an EMBL/GenBank/DDBJ whole genome shotgun (WGS) entry which is preliminary data.</text>
</comment>
<protein>
    <submittedName>
        <fullName evidence="1">Uncharacterized protein</fullName>
    </submittedName>
</protein>
<reference evidence="2" key="1">
    <citation type="journal article" date="2023" name="Front. Plant Sci.">
        <title>Chromosomal-level genome assembly of Melastoma candidum provides insights into trichome evolution.</title>
        <authorList>
            <person name="Zhong Y."/>
            <person name="Wu W."/>
            <person name="Sun C."/>
            <person name="Zou P."/>
            <person name="Liu Y."/>
            <person name="Dai S."/>
            <person name="Zhou R."/>
        </authorList>
    </citation>
    <scope>NUCLEOTIDE SEQUENCE [LARGE SCALE GENOMIC DNA]</scope>
</reference>
<organism evidence="1 2">
    <name type="scientific">Melastoma candidum</name>
    <dbReference type="NCBI Taxonomy" id="119954"/>
    <lineage>
        <taxon>Eukaryota</taxon>
        <taxon>Viridiplantae</taxon>
        <taxon>Streptophyta</taxon>
        <taxon>Embryophyta</taxon>
        <taxon>Tracheophyta</taxon>
        <taxon>Spermatophyta</taxon>
        <taxon>Magnoliopsida</taxon>
        <taxon>eudicotyledons</taxon>
        <taxon>Gunneridae</taxon>
        <taxon>Pentapetalae</taxon>
        <taxon>rosids</taxon>
        <taxon>malvids</taxon>
        <taxon>Myrtales</taxon>
        <taxon>Melastomataceae</taxon>
        <taxon>Melastomatoideae</taxon>
        <taxon>Melastomateae</taxon>
        <taxon>Melastoma</taxon>
    </lineage>
</organism>
<name>A0ACB9MCN1_9MYRT</name>
<dbReference type="Proteomes" id="UP001057402">
    <property type="component" value="Chromosome 10"/>
</dbReference>
<gene>
    <name evidence="1" type="ORF">MLD38_035315</name>
</gene>
<sequence>MGKAASTNWNIADLIWCWHLRLTDKARHRLRVVTDPQSSRDVAVEFEFEKVGNIERFIQQINRHRDKSVCSFWRFTIIPVPNRQDRVTELFTAGGMGSGLSCFRCLQSCHGRDFRPPLRDMGEENDSERLQRKYLTLEDWLSADDCKIQALRHSSIKTHDSLLSDIDRAGDEGEFSSGWPDDTTGKAGRSDLEVVASFERSFSSKTQKRVSFRLPEQSDVIVFYSPGRGCSRLEAQKRDEHSHAL</sequence>